<evidence type="ECO:0008006" key="2">
    <source>
        <dbReference type="Google" id="ProtNLM"/>
    </source>
</evidence>
<dbReference type="EMBL" id="VSSQ01013311">
    <property type="protein sequence ID" value="MPM51217.1"/>
    <property type="molecule type" value="Genomic_DNA"/>
</dbReference>
<evidence type="ECO:0000313" key="1">
    <source>
        <dbReference type="EMBL" id="MPM51217.1"/>
    </source>
</evidence>
<proteinExistence type="predicted"/>
<dbReference type="AlphaFoldDB" id="A0A645ADW0"/>
<accession>A0A645ADW0</accession>
<organism evidence="1">
    <name type="scientific">bioreactor metagenome</name>
    <dbReference type="NCBI Taxonomy" id="1076179"/>
    <lineage>
        <taxon>unclassified sequences</taxon>
        <taxon>metagenomes</taxon>
        <taxon>ecological metagenomes</taxon>
    </lineage>
</organism>
<sequence length="44" mass="4941">MGALAVERLDHLIQNETGGEIIRMEVFPSIVERGSVLNLKTFQK</sequence>
<reference evidence="1" key="1">
    <citation type="submission" date="2019-08" db="EMBL/GenBank/DDBJ databases">
        <authorList>
            <person name="Kucharzyk K."/>
            <person name="Murdoch R.W."/>
            <person name="Higgins S."/>
            <person name="Loffler F."/>
        </authorList>
    </citation>
    <scope>NUCLEOTIDE SEQUENCE</scope>
</reference>
<name>A0A645ADW0_9ZZZZ</name>
<comment type="caution">
    <text evidence="1">The sequence shown here is derived from an EMBL/GenBank/DDBJ whole genome shotgun (WGS) entry which is preliminary data.</text>
</comment>
<protein>
    <recommendedName>
        <fullName evidence="2">LacI family transcriptional regulator</fullName>
    </recommendedName>
</protein>
<gene>
    <name evidence="1" type="ORF">SDC9_97965</name>
</gene>